<dbReference type="Proteomes" id="UP000193560">
    <property type="component" value="Unassembled WGS sequence"/>
</dbReference>
<proteinExistence type="predicted"/>
<reference evidence="5 6" key="1">
    <citation type="submission" date="2016-07" db="EMBL/GenBank/DDBJ databases">
        <title>Pervasive Adenine N6-methylation of Active Genes in Fungi.</title>
        <authorList>
            <consortium name="DOE Joint Genome Institute"/>
            <person name="Mondo S.J."/>
            <person name="Dannebaum R.O."/>
            <person name="Kuo R.C."/>
            <person name="Labutti K."/>
            <person name="Haridas S."/>
            <person name="Kuo A."/>
            <person name="Salamov A."/>
            <person name="Ahrendt S.R."/>
            <person name="Lipzen A."/>
            <person name="Sullivan W."/>
            <person name="Andreopoulos W.B."/>
            <person name="Clum A."/>
            <person name="Lindquist E."/>
            <person name="Daum C."/>
            <person name="Ramamoorthy G.K."/>
            <person name="Gryganskyi A."/>
            <person name="Culley D."/>
            <person name="Magnuson J.K."/>
            <person name="James T.Y."/>
            <person name="O'Malley M.A."/>
            <person name="Stajich J.E."/>
            <person name="Spatafora J.W."/>
            <person name="Visel A."/>
            <person name="Grigoriev I.V."/>
        </authorList>
    </citation>
    <scope>NUCLEOTIDE SEQUENCE [LARGE SCALE GENOMIC DNA]</scope>
    <source>
        <strain evidence="5 6">NRRL 1336</strain>
    </source>
</reference>
<dbReference type="GO" id="GO:0008270">
    <property type="term" value="F:zinc ion binding"/>
    <property type="evidence" value="ECO:0007669"/>
    <property type="project" value="InterPro"/>
</dbReference>
<keyword evidence="1" id="KW-0479">Metal-binding</keyword>
<organism evidence="5 6">
    <name type="scientific">Absidia repens</name>
    <dbReference type="NCBI Taxonomy" id="90262"/>
    <lineage>
        <taxon>Eukaryota</taxon>
        <taxon>Fungi</taxon>
        <taxon>Fungi incertae sedis</taxon>
        <taxon>Mucoromycota</taxon>
        <taxon>Mucoromycotina</taxon>
        <taxon>Mucoromycetes</taxon>
        <taxon>Mucorales</taxon>
        <taxon>Cunninghamellaceae</taxon>
        <taxon>Absidia</taxon>
    </lineage>
</organism>
<dbReference type="GO" id="GO:0005634">
    <property type="term" value="C:nucleus"/>
    <property type="evidence" value="ECO:0007669"/>
    <property type="project" value="TreeGrafter"/>
</dbReference>
<sequence length="121" mass="13632">MSVYNEVFIREALKVAQEAYDQKEVPVGCVFVKDNQEIIAHGRNKPNETCNATRHAEIEAIDYILKHHKADVFRTTDLYVTVEPCVMCASALRQIGIRHVYFGCGNDKFGGNGSVFDIHSE</sequence>
<comment type="caution">
    <text evidence="5">The sequence shown here is derived from an EMBL/GenBank/DDBJ whole genome shotgun (WGS) entry which is preliminary data.</text>
</comment>
<dbReference type="Pfam" id="PF00383">
    <property type="entry name" value="dCMP_cyt_deam_1"/>
    <property type="match status" value="1"/>
</dbReference>
<dbReference type="GO" id="GO:0052717">
    <property type="term" value="F:tRNA-specific adenosine-34 deaminase activity"/>
    <property type="evidence" value="ECO:0007669"/>
    <property type="project" value="TreeGrafter"/>
</dbReference>
<dbReference type="GO" id="GO:0005737">
    <property type="term" value="C:cytoplasm"/>
    <property type="evidence" value="ECO:0007669"/>
    <property type="project" value="TreeGrafter"/>
</dbReference>
<dbReference type="PANTHER" id="PTHR11079:SF149">
    <property type="entry name" value="TRNA-SPECIFIC ADENOSINE DEAMINASE 2"/>
    <property type="match status" value="1"/>
</dbReference>
<evidence type="ECO:0000313" key="6">
    <source>
        <dbReference type="Proteomes" id="UP000193560"/>
    </source>
</evidence>
<dbReference type="InterPro" id="IPR016193">
    <property type="entry name" value="Cytidine_deaminase-like"/>
</dbReference>
<dbReference type="AlphaFoldDB" id="A0A1X2IUA3"/>
<name>A0A1X2IUA3_9FUNG</name>
<evidence type="ECO:0000259" key="4">
    <source>
        <dbReference type="PROSITE" id="PS51747"/>
    </source>
</evidence>
<dbReference type="EMBL" id="MCGE01000004">
    <property type="protein sequence ID" value="ORZ22366.1"/>
    <property type="molecule type" value="Genomic_DNA"/>
</dbReference>
<dbReference type="InterPro" id="IPR002125">
    <property type="entry name" value="CMP_dCMP_dom"/>
</dbReference>
<dbReference type="PANTHER" id="PTHR11079">
    <property type="entry name" value="CYTOSINE DEAMINASE FAMILY MEMBER"/>
    <property type="match status" value="1"/>
</dbReference>
<dbReference type="CDD" id="cd01285">
    <property type="entry name" value="nucleoside_deaminase"/>
    <property type="match status" value="1"/>
</dbReference>
<feature type="domain" description="CMP/dCMP-type deaminase" evidence="4">
    <location>
        <begin position="3"/>
        <end position="121"/>
    </location>
</feature>
<dbReference type="PROSITE" id="PS51747">
    <property type="entry name" value="CYT_DCMP_DEAMINASES_2"/>
    <property type="match status" value="1"/>
</dbReference>
<keyword evidence="6" id="KW-1185">Reference proteome</keyword>
<dbReference type="OrthoDB" id="1701769at2759"/>
<dbReference type="SUPFAM" id="SSF53927">
    <property type="entry name" value="Cytidine deaminase-like"/>
    <property type="match status" value="1"/>
</dbReference>
<evidence type="ECO:0000313" key="5">
    <source>
        <dbReference type="EMBL" id="ORZ22366.1"/>
    </source>
</evidence>
<accession>A0A1X2IUA3</accession>
<protein>
    <submittedName>
        <fullName evidence="5">Cytidine deaminase-like protein</fullName>
    </submittedName>
</protein>
<dbReference type="PROSITE" id="PS00903">
    <property type="entry name" value="CYT_DCMP_DEAMINASES_1"/>
    <property type="match status" value="1"/>
</dbReference>
<dbReference type="GO" id="GO:0002100">
    <property type="term" value="P:tRNA wobble adenosine to inosine editing"/>
    <property type="evidence" value="ECO:0007669"/>
    <property type="project" value="TreeGrafter"/>
</dbReference>
<evidence type="ECO:0000256" key="3">
    <source>
        <dbReference type="ARBA" id="ARBA00022833"/>
    </source>
</evidence>
<gene>
    <name evidence="5" type="ORF">BCR42DRAFT_406034</name>
</gene>
<dbReference type="InterPro" id="IPR016192">
    <property type="entry name" value="APOBEC/CMP_deaminase_Zn-bd"/>
</dbReference>
<evidence type="ECO:0000256" key="2">
    <source>
        <dbReference type="ARBA" id="ARBA00022801"/>
    </source>
</evidence>
<keyword evidence="2" id="KW-0378">Hydrolase</keyword>
<keyword evidence="3" id="KW-0862">Zinc</keyword>
<dbReference type="STRING" id="90262.A0A1X2IUA3"/>
<dbReference type="Gene3D" id="3.40.140.10">
    <property type="entry name" value="Cytidine Deaminase, domain 2"/>
    <property type="match status" value="1"/>
</dbReference>
<evidence type="ECO:0000256" key="1">
    <source>
        <dbReference type="ARBA" id="ARBA00022723"/>
    </source>
</evidence>